<feature type="transmembrane region" description="Helical" evidence="1">
    <location>
        <begin position="106"/>
        <end position="130"/>
    </location>
</feature>
<proteinExistence type="predicted"/>
<name>A0A8S2D8P8_9BILA</name>
<dbReference type="Proteomes" id="UP000682733">
    <property type="component" value="Unassembled WGS sequence"/>
</dbReference>
<protein>
    <submittedName>
        <fullName evidence="2">Uncharacterized protein</fullName>
    </submittedName>
</protein>
<feature type="transmembrane region" description="Helical" evidence="1">
    <location>
        <begin position="7"/>
        <end position="29"/>
    </location>
</feature>
<evidence type="ECO:0000256" key="1">
    <source>
        <dbReference type="SAM" id="Phobius"/>
    </source>
</evidence>
<gene>
    <name evidence="2" type="ORF">OVA965_LOCUS9916</name>
    <name evidence="3" type="ORF">TMI583_LOCUS9912</name>
</gene>
<keyword evidence="1" id="KW-1133">Transmembrane helix</keyword>
<keyword evidence="1" id="KW-0812">Transmembrane</keyword>
<organism evidence="2 4">
    <name type="scientific">Didymodactylos carnosus</name>
    <dbReference type="NCBI Taxonomy" id="1234261"/>
    <lineage>
        <taxon>Eukaryota</taxon>
        <taxon>Metazoa</taxon>
        <taxon>Spiralia</taxon>
        <taxon>Gnathifera</taxon>
        <taxon>Rotifera</taxon>
        <taxon>Eurotatoria</taxon>
        <taxon>Bdelloidea</taxon>
        <taxon>Philodinida</taxon>
        <taxon>Philodinidae</taxon>
        <taxon>Didymodactylos</taxon>
    </lineage>
</organism>
<dbReference type="Proteomes" id="UP000677228">
    <property type="component" value="Unassembled WGS sequence"/>
</dbReference>
<reference evidence="2" key="1">
    <citation type="submission" date="2021-02" db="EMBL/GenBank/DDBJ databases">
        <authorList>
            <person name="Nowell W R."/>
        </authorList>
    </citation>
    <scope>NUCLEOTIDE SEQUENCE</scope>
</reference>
<evidence type="ECO:0000313" key="4">
    <source>
        <dbReference type="Proteomes" id="UP000677228"/>
    </source>
</evidence>
<dbReference type="EMBL" id="CAJNOK010003576">
    <property type="protein sequence ID" value="CAF0906836.1"/>
    <property type="molecule type" value="Genomic_DNA"/>
</dbReference>
<dbReference type="AlphaFoldDB" id="A0A8S2D8P8"/>
<comment type="caution">
    <text evidence="2">The sequence shown here is derived from an EMBL/GenBank/DDBJ whole genome shotgun (WGS) entry which is preliminary data.</text>
</comment>
<dbReference type="EMBL" id="CAJOBA010003577">
    <property type="protein sequence ID" value="CAF3686579.1"/>
    <property type="molecule type" value="Genomic_DNA"/>
</dbReference>
<keyword evidence="1" id="KW-0472">Membrane</keyword>
<evidence type="ECO:0000313" key="2">
    <source>
        <dbReference type="EMBL" id="CAF0906836.1"/>
    </source>
</evidence>
<evidence type="ECO:0000313" key="3">
    <source>
        <dbReference type="EMBL" id="CAF3686579.1"/>
    </source>
</evidence>
<accession>A0A8S2D8P8</accession>
<feature type="transmembrane region" description="Helical" evidence="1">
    <location>
        <begin position="73"/>
        <end position="97"/>
    </location>
</feature>
<sequence>MSCIQNISLITVPLSIVLTTLSIVLPYWWSTETFIVGFWRAYYHHTWIIIDPQLDSQSGRKERQTNPQRECRLLYSLQLLSFFTVVLTDLSIILWLIDLIRREYKYLISLICTMITCWFLMAILLVLTFYTTTLNSTAIQIRLSYSFYLACSVLLLHSLTIVSLTIKFCIYRTSRRFITPSGISQLTTLDKTKLAFIDV</sequence>
<feature type="transmembrane region" description="Helical" evidence="1">
    <location>
        <begin position="145"/>
        <end position="166"/>
    </location>
</feature>